<proteinExistence type="predicted"/>
<name>A0A382N4J8_9ZZZZ</name>
<feature type="region of interest" description="Disordered" evidence="1">
    <location>
        <begin position="42"/>
        <end position="64"/>
    </location>
</feature>
<evidence type="ECO:0000256" key="1">
    <source>
        <dbReference type="SAM" id="MobiDB-lite"/>
    </source>
</evidence>
<dbReference type="AlphaFoldDB" id="A0A382N4J8"/>
<organism evidence="2">
    <name type="scientific">marine metagenome</name>
    <dbReference type="NCBI Taxonomy" id="408172"/>
    <lineage>
        <taxon>unclassified sequences</taxon>
        <taxon>metagenomes</taxon>
        <taxon>ecological metagenomes</taxon>
    </lineage>
</organism>
<gene>
    <name evidence="2" type="ORF">METZ01_LOCUS308958</name>
</gene>
<evidence type="ECO:0000313" key="2">
    <source>
        <dbReference type="EMBL" id="SVC56104.1"/>
    </source>
</evidence>
<accession>A0A382N4J8</accession>
<sequence>LCARLHAELARRISDGDPEGAALACDELIDYVERFTRATVETGPRSNGNQFSKLRAELDPVDYS</sequence>
<dbReference type="EMBL" id="UINC01097965">
    <property type="protein sequence ID" value="SVC56104.1"/>
    <property type="molecule type" value="Genomic_DNA"/>
</dbReference>
<protein>
    <submittedName>
        <fullName evidence="2">Uncharacterized protein</fullName>
    </submittedName>
</protein>
<reference evidence="2" key="1">
    <citation type="submission" date="2018-05" db="EMBL/GenBank/DDBJ databases">
        <authorList>
            <person name="Lanie J.A."/>
            <person name="Ng W.-L."/>
            <person name="Kazmierczak K.M."/>
            <person name="Andrzejewski T.M."/>
            <person name="Davidsen T.M."/>
            <person name="Wayne K.J."/>
            <person name="Tettelin H."/>
            <person name="Glass J.I."/>
            <person name="Rusch D."/>
            <person name="Podicherti R."/>
            <person name="Tsui H.-C.T."/>
            <person name="Winkler M.E."/>
        </authorList>
    </citation>
    <scope>NUCLEOTIDE SEQUENCE</scope>
</reference>
<feature type="non-terminal residue" evidence="2">
    <location>
        <position position="1"/>
    </location>
</feature>